<reference evidence="1" key="1">
    <citation type="submission" date="2021-06" db="EMBL/GenBank/DDBJ databases">
        <authorList>
            <person name="Hodson N. C."/>
            <person name="Mongue J. A."/>
            <person name="Jaron S. K."/>
        </authorList>
    </citation>
    <scope>NUCLEOTIDE SEQUENCE</scope>
</reference>
<protein>
    <submittedName>
        <fullName evidence="1">Uncharacterized protein</fullName>
    </submittedName>
</protein>
<sequence length="1354" mass="150504">MEDVIQKKLGEIFLRNRTNTVTGNLDFVNGVSVDYLTTNHITTENVNGISWQQLRTNVLRTDPGRPQIVSGNWEIDEVQSDSVQTTQEISGMNISDVLLTHTEPNEIQFIKGSLEFTKNVKFSDLIIPRSKSINEIRINDIINTTAGGPIIINRDITAGTIYLKPGTILRLINEINITEWYNSVLKTNGPDQFGNGTYFFLDTFNAENVTVDQINGIGWEEFLESCLRDGVNQTITGETHFDKLDVKHLQVETINGIRIADLLNRYSHQIIQFPVHLAKLHITGNISNSYINGLDLSKDVVLYNTNADIFGPLNVRNLTVKNIKFAEGVRVSGIDIVKAEKARTTIVYKIKGNPNTPIVLNSILAQDVNTERVNNIPISNFGSKYWTKSGPNNVPVKFDLSGIPVIISKGFETEKINGVSVGDYVKIKDEDRSPSTTADEYINTPINFKAPVDIHGAITLGPNVTLNYMDFADIIRQIVHTNDSGVVYGTKTFKGPVVVKHGIGIGFINNYSVENDFVMLRNGWTSYALPDLEFDDLHSQLIDIDEATTIGGTLNGLNISEIKENTVYSDRPAVIQSNVEFLQDVEAENLFVAGLINNYSVADILDRIIILDNGNITQYLYINIDVLGALDFYGPVDIDSINGVNPTQYFSSLVNRSNDQYIHGVKTFQGEVIVEGDLICKYGKLNNISLPELESEAVSKTKDQIITGKITFQELYAHNINTATICGIPISDFAQIDNPNVEEIQSPVVFTNSTTVVKDITLNGTFNGFDINEVKRNLTHIPGQRHFENVTCSGNLTWLHDRREIKGLSYLFNNAVRLSAKHPRTIKGNVTFKAGFTAKDIIAEMWINGVNLENIKEDGVYANEAVNFTGYNRIPVLYIGKTGSLDVLKSLDTEVVNGVNLTDLSHSVVRQNQPEIVRGKKTFENSVKAGSIFTDDINGCSVSDIAVVNDNRPIEAITLESVEGISNLNFNHLNIFGWREFLENRVTMKSNQTIGGNWVIKGSATVKEFSAKVLNDLNLSDAVRTNSPRVQTIHGVKIFKTLIITGDIDADSINEYNIDHFCSIMVHKDRQEDFNGTVYMHGPVAFYKDVDIDDHFNGYNLEHATADFQDKLENYKQVATPSGTTKRETKELLEVLEVQLHDAAVWLDYLKLAEELHLSIGYPDRVEVAVVEEVARIAFSKLVPVTNNKCGLPNGCLTKSIEMVEFGSEDYNQFPPIDCQNIFEVSSSYNENAYGIVSSVNSYNTTCTSGTQESTQIYVITSTLSNATNIDRLIGEVTTGYITDVKTFHNSGVDYIVIAQFFGTQESEIGIYAIKNNTIHKLQSIPTKGTIRIAMDHIHGRCFLGVANTLSTVP</sequence>
<dbReference type="Proteomes" id="UP000708208">
    <property type="component" value="Unassembled WGS sequence"/>
</dbReference>
<organism evidence="1 2">
    <name type="scientific">Allacma fusca</name>
    <dbReference type="NCBI Taxonomy" id="39272"/>
    <lineage>
        <taxon>Eukaryota</taxon>
        <taxon>Metazoa</taxon>
        <taxon>Ecdysozoa</taxon>
        <taxon>Arthropoda</taxon>
        <taxon>Hexapoda</taxon>
        <taxon>Collembola</taxon>
        <taxon>Symphypleona</taxon>
        <taxon>Sminthuridae</taxon>
        <taxon>Allacma</taxon>
    </lineage>
</organism>
<proteinExistence type="predicted"/>
<evidence type="ECO:0000313" key="1">
    <source>
        <dbReference type="EMBL" id="CAG7709917.1"/>
    </source>
</evidence>
<keyword evidence="2" id="KW-1185">Reference proteome</keyword>
<feature type="non-terminal residue" evidence="1">
    <location>
        <position position="1"/>
    </location>
</feature>
<dbReference type="EMBL" id="CAJVCH010030849">
    <property type="protein sequence ID" value="CAG7709917.1"/>
    <property type="molecule type" value="Genomic_DNA"/>
</dbReference>
<comment type="caution">
    <text evidence="1">The sequence shown here is derived from an EMBL/GenBank/DDBJ whole genome shotgun (WGS) entry which is preliminary data.</text>
</comment>
<dbReference type="OrthoDB" id="7936313at2759"/>
<evidence type="ECO:0000313" key="2">
    <source>
        <dbReference type="Proteomes" id="UP000708208"/>
    </source>
</evidence>
<accession>A0A8J2J848</accession>
<name>A0A8J2J848_9HEXA</name>
<gene>
    <name evidence="1" type="ORF">AFUS01_LOCUS4899</name>
</gene>